<dbReference type="AlphaFoldDB" id="A0A0S3T775"/>
<evidence type="ECO:0000313" key="2">
    <source>
        <dbReference type="EMBL" id="BAU01102.1"/>
    </source>
</evidence>
<protein>
    <submittedName>
        <fullName evidence="2">Uncharacterized protein</fullName>
    </submittedName>
</protein>
<evidence type="ECO:0000313" key="3">
    <source>
        <dbReference type="Proteomes" id="UP000291084"/>
    </source>
</evidence>
<sequence length="93" mass="9978">MDPTALQSHCRGVSLDHTQDDKSGDVAGGNDLDEIPYGEDAGAKVLKRKDEGAETMEKLNLNRSGSVPSGVLRTNFKPKTMVSAPMDSIRSEC</sequence>
<proteinExistence type="predicted"/>
<organism evidence="2 3">
    <name type="scientific">Vigna angularis var. angularis</name>
    <dbReference type="NCBI Taxonomy" id="157739"/>
    <lineage>
        <taxon>Eukaryota</taxon>
        <taxon>Viridiplantae</taxon>
        <taxon>Streptophyta</taxon>
        <taxon>Embryophyta</taxon>
        <taxon>Tracheophyta</taxon>
        <taxon>Spermatophyta</taxon>
        <taxon>Magnoliopsida</taxon>
        <taxon>eudicotyledons</taxon>
        <taxon>Gunneridae</taxon>
        <taxon>Pentapetalae</taxon>
        <taxon>rosids</taxon>
        <taxon>fabids</taxon>
        <taxon>Fabales</taxon>
        <taxon>Fabaceae</taxon>
        <taxon>Papilionoideae</taxon>
        <taxon>50 kb inversion clade</taxon>
        <taxon>NPAAA clade</taxon>
        <taxon>indigoferoid/millettioid clade</taxon>
        <taxon>Phaseoleae</taxon>
        <taxon>Vigna</taxon>
    </lineage>
</organism>
<gene>
    <name evidence="2" type="primary">Vigan.11G026100</name>
    <name evidence="2" type="ORF">VIGAN_11026100</name>
</gene>
<evidence type="ECO:0000256" key="1">
    <source>
        <dbReference type="SAM" id="MobiDB-lite"/>
    </source>
</evidence>
<dbReference type="Proteomes" id="UP000291084">
    <property type="component" value="Chromosome 11"/>
</dbReference>
<name>A0A0S3T775_PHAAN</name>
<accession>A0A0S3T775</accession>
<dbReference type="EMBL" id="AP015044">
    <property type="protein sequence ID" value="BAU01102.1"/>
    <property type="molecule type" value="Genomic_DNA"/>
</dbReference>
<feature type="region of interest" description="Disordered" evidence="1">
    <location>
        <begin position="1"/>
        <end position="38"/>
    </location>
</feature>
<reference evidence="2 3" key="1">
    <citation type="journal article" date="2015" name="Sci. Rep.">
        <title>The power of single molecule real-time sequencing technology in the de novo assembly of a eukaryotic genome.</title>
        <authorList>
            <person name="Sakai H."/>
            <person name="Naito K."/>
            <person name="Ogiso-Tanaka E."/>
            <person name="Takahashi Y."/>
            <person name="Iseki K."/>
            <person name="Muto C."/>
            <person name="Satou K."/>
            <person name="Teruya K."/>
            <person name="Shiroma A."/>
            <person name="Shimoji M."/>
            <person name="Hirano T."/>
            <person name="Itoh T."/>
            <person name="Kaga A."/>
            <person name="Tomooka N."/>
        </authorList>
    </citation>
    <scope>NUCLEOTIDE SEQUENCE [LARGE SCALE GENOMIC DNA]</scope>
    <source>
        <strain evidence="3">cv. Shumari</strain>
    </source>
</reference>
<keyword evidence="3" id="KW-1185">Reference proteome</keyword>